<dbReference type="EMBL" id="JADIMS010000008">
    <property type="protein sequence ID" value="MBO8449565.1"/>
    <property type="molecule type" value="Genomic_DNA"/>
</dbReference>
<comment type="caution">
    <text evidence="3">The sequence shown here is derived from an EMBL/GenBank/DDBJ whole genome shotgun (WGS) entry which is preliminary data.</text>
</comment>
<evidence type="ECO:0000313" key="3">
    <source>
        <dbReference type="EMBL" id="MBO8449565.1"/>
    </source>
</evidence>
<dbReference type="GO" id="GO:0140098">
    <property type="term" value="F:catalytic activity, acting on RNA"/>
    <property type="evidence" value="ECO:0007669"/>
    <property type="project" value="UniProtKB-ARBA"/>
</dbReference>
<dbReference type="Pfam" id="PF00849">
    <property type="entry name" value="PseudoU_synth_2"/>
    <property type="match status" value="1"/>
</dbReference>
<dbReference type="GO" id="GO:0003723">
    <property type="term" value="F:RNA binding"/>
    <property type="evidence" value="ECO:0007669"/>
    <property type="project" value="InterPro"/>
</dbReference>
<evidence type="ECO:0000256" key="1">
    <source>
        <dbReference type="ARBA" id="ARBA00010876"/>
    </source>
</evidence>
<dbReference type="InterPro" id="IPR050188">
    <property type="entry name" value="RluA_PseudoU_synthase"/>
</dbReference>
<dbReference type="InterPro" id="IPR020103">
    <property type="entry name" value="PsdUridine_synth_cat_dom_sf"/>
</dbReference>
<dbReference type="PANTHER" id="PTHR21600">
    <property type="entry name" value="MITOCHONDRIAL RNA PSEUDOURIDINE SYNTHASE"/>
    <property type="match status" value="1"/>
</dbReference>
<proteinExistence type="inferred from homology"/>
<dbReference type="GO" id="GO:0009982">
    <property type="term" value="F:pseudouridine synthase activity"/>
    <property type="evidence" value="ECO:0007669"/>
    <property type="project" value="InterPro"/>
</dbReference>
<feature type="domain" description="Pseudouridine synthase RsuA/RluA-like" evidence="2">
    <location>
        <begin position="15"/>
        <end position="163"/>
    </location>
</feature>
<evidence type="ECO:0000313" key="4">
    <source>
        <dbReference type="Proteomes" id="UP000823616"/>
    </source>
</evidence>
<sequence>MKTRAPFSVLYQDNDIVVLNKAAGLSVAADRWDPDAPRLDTAAASVCRPGERLYAVHRIDRDTSGIVVYALHSHAHRTLCMAFEHRKVQKTYHALIRGNPEWETETVSMPLRADGDKMHRTVPDRHGGKSARTDFRNLGRCGAFSWLEASPVTGRTHQIRAHLRLLGFSIACDALYGSAEPLYLSKIKRSWRGDEFEEKPLISRLALHAYRLAFPHPESGEPMEFTAPYPRDLHAVRRQFAKLYGTDPLACLPDGGGNPSGN</sequence>
<dbReference type="AlphaFoldDB" id="A0A9D9HCW4"/>
<name>A0A9D9HCW4_9SPIR</name>
<dbReference type="GO" id="GO:0000455">
    <property type="term" value="P:enzyme-directed rRNA pseudouridine synthesis"/>
    <property type="evidence" value="ECO:0007669"/>
    <property type="project" value="TreeGrafter"/>
</dbReference>
<accession>A0A9D9HCW4</accession>
<comment type="similarity">
    <text evidence="1">Belongs to the pseudouridine synthase RluA family.</text>
</comment>
<reference evidence="3" key="2">
    <citation type="journal article" date="2021" name="PeerJ">
        <title>Extensive microbial diversity within the chicken gut microbiome revealed by metagenomics and culture.</title>
        <authorList>
            <person name="Gilroy R."/>
            <person name="Ravi A."/>
            <person name="Getino M."/>
            <person name="Pursley I."/>
            <person name="Horton D.L."/>
            <person name="Alikhan N.F."/>
            <person name="Baker D."/>
            <person name="Gharbi K."/>
            <person name="Hall N."/>
            <person name="Watson M."/>
            <person name="Adriaenssens E.M."/>
            <person name="Foster-Nyarko E."/>
            <person name="Jarju S."/>
            <person name="Secka A."/>
            <person name="Antonio M."/>
            <person name="Oren A."/>
            <person name="Chaudhuri R.R."/>
            <person name="La Ragione R."/>
            <person name="Hildebrand F."/>
            <person name="Pallen M.J."/>
        </authorList>
    </citation>
    <scope>NUCLEOTIDE SEQUENCE</scope>
    <source>
        <strain evidence="3">B3-4054</strain>
    </source>
</reference>
<dbReference type="Proteomes" id="UP000823616">
    <property type="component" value="Unassembled WGS sequence"/>
</dbReference>
<dbReference type="InterPro" id="IPR006145">
    <property type="entry name" value="PsdUridine_synth_RsuA/RluA"/>
</dbReference>
<dbReference type="PANTHER" id="PTHR21600:SF87">
    <property type="entry name" value="RNA PSEUDOURIDYLATE SYNTHASE DOMAIN-CONTAINING PROTEIN 1"/>
    <property type="match status" value="1"/>
</dbReference>
<protein>
    <submittedName>
        <fullName evidence="3">RluA family pseudouridine synthase</fullName>
    </submittedName>
</protein>
<reference evidence="3" key="1">
    <citation type="submission" date="2020-10" db="EMBL/GenBank/DDBJ databases">
        <authorList>
            <person name="Gilroy R."/>
        </authorList>
    </citation>
    <scope>NUCLEOTIDE SEQUENCE</scope>
    <source>
        <strain evidence="3">B3-4054</strain>
    </source>
</reference>
<organism evidence="3 4">
    <name type="scientific">Candidatus Avitreponema avistercoris</name>
    <dbReference type="NCBI Taxonomy" id="2840705"/>
    <lineage>
        <taxon>Bacteria</taxon>
        <taxon>Pseudomonadati</taxon>
        <taxon>Spirochaetota</taxon>
        <taxon>Spirochaetia</taxon>
        <taxon>Spirochaetales</taxon>
        <taxon>Candidatus Avitreponema</taxon>
    </lineage>
</organism>
<evidence type="ECO:0000259" key="2">
    <source>
        <dbReference type="Pfam" id="PF00849"/>
    </source>
</evidence>
<gene>
    <name evidence="3" type="ORF">IAA96_00460</name>
</gene>
<dbReference type="Gene3D" id="3.30.2350.10">
    <property type="entry name" value="Pseudouridine synthase"/>
    <property type="match status" value="1"/>
</dbReference>
<dbReference type="SUPFAM" id="SSF55120">
    <property type="entry name" value="Pseudouridine synthase"/>
    <property type="match status" value="1"/>
</dbReference>
<dbReference type="CDD" id="cd02869">
    <property type="entry name" value="PseudoU_synth_RluA_like"/>
    <property type="match status" value="1"/>
</dbReference>